<evidence type="ECO:0000256" key="3">
    <source>
        <dbReference type="SAM" id="MobiDB-lite"/>
    </source>
</evidence>
<dbReference type="GO" id="GO:0055085">
    <property type="term" value="P:transmembrane transport"/>
    <property type="evidence" value="ECO:0007669"/>
    <property type="project" value="InterPro"/>
</dbReference>
<evidence type="ECO:0000313" key="7">
    <source>
        <dbReference type="Proteomes" id="UP000324285"/>
    </source>
</evidence>
<organism evidence="6 7">
    <name type="scientific">Halomonas binhaiensis</name>
    <dbReference type="NCBI Taxonomy" id="2562282"/>
    <lineage>
        <taxon>Bacteria</taxon>
        <taxon>Pseudomonadati</taxon>
        <taxon>Pseudomonadota</taxon>
        <taxon>Gammaproteobacteria</taxon>
        <taxon>Oceanospirillales</taxon>
        <taxon>Halomonadaceae</taxon>
        <taxon>Halomonas</taxon>
    </lineage>
</organism>
<dbReference type="Pfam" id="PF25954">
    <property type="entry name" value="Beta-barrel_RND_2"/>
    <property type="match status" value="1"/>
</dbReference>
<dbReference type="Gene3D" id="2.40.50.100">
    <property type="match status" value="1"/>
</dbReference>
<dbReference type="Gene3D" id="2.40.30.170">
    <property type="match status" value="1"/>
</dbReference>
<evidence type="ECO:0000256" key="1">
    <source>
        <dbReference type="ARBA" id="ARBA00009477"/>
    </source>
</evidence>
<evidence type="ECO:0000259" key="4">
    <source>
        <dbReference type="Pfam" id="PF25917"/>
    </source>
</evidence>
<feature type="domain" description="Multidrug resistance protein MdtA-like barrel-sandwich hybrid" evidence="4">
    <location>
        <begin position="64"/>
        <end position="251"/>
    </location>
</feature>
<dbReference type="Proteomes" id="UP000324285">
    <property type="component" value="Chromosome"/>
</dbReference>
<keyword evidence="7" id="KW-1185">Reference proteome</keyword>
<dbReference type="Gene3D" id="1.10.287.470">
    <property type="entry name" value="Helix hairpin bin"/>
    <property type="match status" value="1"/>
</dbReference>
<gene>
    <name evidence="6" type="ORF">E4T21_11025</name>
</gene>
<protein>
    <submittedName>
        <fullName evidence="6">HlyD family secretion protein</fullName>
    </submittedName>
</protein>
<feature type="coiled-coil region" evidence="2">
    <location>
        <begin position="104"/>
        <end position="138"/>
    </location>
</feature>
<dbReference type="SUPFAM" id="SSF111369">
    <property type="entry name" value="HlyD-like secretion proteins"/>
    <property type="match status" value="2"/>
</dbReference>
<dbReference type="KEGG" id="hbh:E4T21_11025"/>
<dbReference type="InterPro" id="IPR058792">
    <property type="entry name" value="Beta-barrel_RND_2"/>
</dbReference>
<dbReference type="OrthoDB" id="9811754at2"/>
<proteinExistence type="inferred from homology"/>
<dbReference type="PANTHER" id="PTHR30386">
    <property type="entry name" value="MEMBRANE FUSION SUBUNIT OF EMRAB-TOLC MULTIDRUG EFFLUX PUMP"/>
    <property type="match status" value="1"/>
</dbReference>
<feature type="domain" description="CusB-like beta-barrel" evidence="5">
    <location>
        <begin position="267"/>
        <end position="308"/>
    </location>
</feature>
<dbReference type="PANTHER" id="PTHR30386:SF24">
    <property type="entry name" value="MULTIDRUG RESISTANCE EFFLUX PUMP"/>
    <property type="match status" value="1"/>
</dbReference>
<sequence length="395" mass="42593">MYEYPRGDSPGTPHEDEMMASKKAMVLGGVVVIAIAAGVWEGVDWWRHGRFVEETDNAYVHTDSVTVRSEISARVMSVPVVDNQQVKAGELLVQLDDSSARNELAKAIAERRAQEAKVVQAERQIDSHQATIVQARAEVTAGEAQVAQAQFHLERSRSLESRQYASQQQRQDDEATLRVSQANLAASQAALVSAQRQLDVAQADVDAANANLVSAQAAEEIARHHLSKTQLVAPRAGVVGAIDVKEGDVAQPSLTLMHLVPVESAYVIANYKETQTERMRIGQLVKVHVDAYPDVEYEGRVDSIAPATGAQFSLLPQDNATGNFNKIVQRVPVKIRLTGPEEALGALRAGLSVEPEVDTHDLSGDPLAAHAGIAGDTDASPRHTASVDMKVGTEQ</sequence>
<name>A0A5C1NFN3_9GAMM</name>
<dbReference type="AlphaFoldDB" id="A0A5C1NFN3"/>
<evidence type="ECO:0000259" key="5">
    <source>
        <dbReference type="Pfam" id="PF25954"/>
    </source>
</evidence>
<keyword evidence="2" id="KW-0175">Coiled coil</keyword>
<feature type="region of interest" description="Disordered" evidence="3">
    <location>
        <begin position="365"/>
        <end position="395"/>
    </location>
</feature>
<evidence type="ECO:0000313" key="6">
    <source>
        <dbReference type="EMBL" id="QEM82026.1"/>
    </source>
</evidence>
<comment type="similarity">
    <text evidence="1">Belongs to the membrane fusion protein (MFP) (TC 8.A.1) family.</text>
</comment>
<dbReference type="EMBL" id="CP038437">
    <property type="protein sequence ID" value="QEM82026.1"/>
    <property type="molecule type" value="Genomic_DNA"/>
</dbReference>
<accession>A0A5C1NFN3</accession>
<dbReference type="Pfam" id="PF25917">
    <property type="entry name" value="BSH_RND"/>
    <property type="match status" value="1"/>
</dbReference>
<feature type="coiled-coil region" evidence="2">
    <location>
        <begin position="184"/>
        <end position="218"/>
    </location>
</feature>
<dbReference type="InterPro" id="IPR050739">
    <property type="entry name" value="MFP"/>
</dbReference>
<dbReference type="InterPro" id="IPR058625">
    <property type="entry name" value="MdtA-like_BSH"/>
</dbReference>
<evidence type="ECO:0000256" key="2">
    <source>
        <dbReference type="SAM" id="Coils"/>
    </source>
</evidence>
<reference evidence="6" key="1">
    <citation type="submission" date="2021-02" db="EMBL/GenBank/DDBJ databases">
        <title>Strain Y2R2, a novel species of the genus Halomonas.</title>
        <authorList>
            <person name="Huang H."/>
        </authorList>
    </citation>
    <scope>NUCLEOTIDE SEQUENCE</scope>
    <source>
        <strain evidence="6">Y2R2</strain>
    </source>
</reference>